<feature type="compositionally biased region" description="Basic and acidic residues" evidence="1">
    <location>
        <begin position="154"/>
        <end position="164"/>
    </location>
</feature>
<name>A0A9P6RWP3_9FUNG</name>
<proteinExistence type="predicted"/>
<reference evidence="2" key="1">
    <citation type="journal article" date="2020" name="Fungal Divers.">
        <title>Resolving the Mortierellaceae phylogeny through synthesis of multi-gene phylogenetics and phylogenomics.</title>
        <authorList>
            <person name="Vandepol N."/>
            <person name="Liber J."/>
            <person name="Desiro A."/>
            <person name="Na H."/>
            <person name="Kennedy M."/>
            <person name="Barry K."/>
            <person name="Grigoriev I.V."/>
            <person name="Miller A.N."/>
            <person name="O'Donnell K."/>
            <person name="Stajich J.E."/>
            <person name="Bonito G."/>
        </authorList>
    </citation>
    <scope>NUCLEOTIDE SEQUENCE</scope>
    <source>
        <strain evidence="2">REB-010B</strain>
    </source>
</reference>
<comment type="caution">
    <text evidence="2">The sequence shown here is derived from an EMBL/GenBank/DDBJ whole genome shotgun (WGS) entry which is preliminary data.</text>
</comment>
<evidence type="ECO:0000256" key="1">
    <source>
        <dbReference type="SAM" id="MobiDB-lite"/>
    </source>
</evidence>
<protein>
    <submittedName>
        <fullName evidence="2">Uncharacterized protein</fullName>
    </submittedName>
</protein>
<feature type="region of interest" description="Disordered" evidence="1">
    <location>
        <begin position="123"/>
        <end position="164"/>
    </location>
</feature>
<keyword evidence="3" id="KW-1185">Reference proteome</keyword>
<accession>A0A9P6RWP3</accession>
<evidence type="ECO:0000313" key="3">
    <source>
        <dbReference type="Proteomes" id="UP000738325"/>
    </source>
</evidence>
<dbReference type="Proteomes" id="UP000738325">
    <property type="component" value="Unassembled WGS sequence"/>
</dbReference>
<sequence>MVQFKSKIRNTMRGSFIAGTTPSHDNDTDSYDAYNDMFRPAAHEGVLPATGAFLIGSSTMAGAGLSASMAANGASSPPMQQQYQHRLYPYDSPVYEHLLLPQQQQAVHLTSVPDYGQYRYAQGGNGQYESGTSETMLGRTRTARTRKGGGGSGHSDHFLRELRE</sequence>
<organism evidence="2 3">
    <name type="scientific">Dissophora globulifera</name>
    <dbReference type="NCBI Taxonomy" id="979702"/>
    <lineage>
        <taxon>Eukaryota</taxon>
        <taxon>Fungi</taxon>
        <taxon>Fungi incertae sedis</taxon>
        <taxon>Mucoromycota</taxon>
        <taxon>Mortierellomycotina</taxon>
        <taxon>Mortierellomycetes</taxon>
        <taxon>Mortierellales</taxon>
        <taxon>Mortierellaceae</taxon>
        <taxon>Dissophora</taxon>
    </lineage>
</organism>
<dbReference type="AlphaFoldDB" id="A0A9P6RWP3"/>
<dbReference type="EMBL" id="JAAAIP010000015">
    <property type="protein sequence ID" value="KAG0329467.1"/>
    <property type="molecule type" value="Genomic_DNA"/>
</dbReference>
<evidence type="ECO:0000313" key="2">
    <source>
        <dbReference type="EMBL" id="KAG0329467.1"/>
    </source>
</evidence>
<gene>
    <name evidence="2" type="ORF">BGZ99_001853</name>
</gene>